<protein>
    <submittedName>
        <fullName evidence="1">Toxin-antitoxin system, toxin component</fullName>
    </submittedName>
</protein>
<gene>
    <name evidence="1" type="ORF">BCR26_12275</name>
</gene>
<dbReference type="OrthoDB" id="2186014at2"/>
<keyword evidence="2" id="KW-1185">Reference proteome</keyword>
<accession>A0A1E5KXX7</accession>
<name>A0A1E5KXX7_9ENTE</name>
<dbReference type="Proteomes" id="UP000095256">
    <property type="component" value="Unassembled WGS sequence"/>
</dbReference>
<organism evidence="1 2">
    <name type="scientific">Enterococcus rivorum</name>
    <dbReference type="NCBI Taxonomy" id="762845"/>
    <lineage>
        <taxon>Bacteria</taxon>
        <taxon>Bacillati</taxon>
        <taxon>Bacillota</taxon>
        <taxon>Bacilli</taxon>
        <taxon>Lactobacillales</taxon>
        <taxon>Enterococcaceae</taxon>
        <taxon>Enterococcus</taxon>
    </lineage>
</organism>
<dbReference type="RefSeq" id="WP_069698341.1">
    <property type="nucleotide sequence ID" value="NZ_JAGGMA010000024.1"/>
</dbReference>
<reference evidence="1 2" key="1">
    <citation type="submission" date="2016-09" db="EMBL/GenBank/DDBJ databases">
        <authorList>
            <person name="Capua I."/>
            <person name="De Benedictis P."/>
            <person name="Joannis T."/>
            <person name="Lombin L.H."/>
            <person name="Cattoli G."/>
        </authorList>
    </citation>
    <scope>NUCLEOTIDE SEQUENCE [LARGE SCALE GENOMIC DNA]</scope>
    <source>
        <strain evidence="1 2">LMG 25899</strain>
    </source>
</reference>
<dbReference type="AlphaFoldDB" id="A0A1E5KXX7"/>
<dbReference type="EMBL" id="MIEK01000017">
    <property type="protein sequence ID" value="OEH82705.1"/>
    <property type="molecule type" value="Genomic_DNA"/>
</dbReference>
<comment type="caution">
    <text evidence="1">The sequence shown here is derived from an EMBL/GenBank/DDBJ whole genome shotgun (WGS) entry which is preliminary data.</text>
</comment>
<evidence type="ECO:0000313" key="2">
    <source>
        <dbReference type="Proteomes" id="UP000095256"/>
    </source>
</evidence>
<evidence type="ECO:0000313" key="1">
    <source>
        <dbReference type="EMBL" id="OEH82705.1"/>
    </source>
</evidence>
<dbReference type="STRING" id="762845.BCR26_12275"/>
<sequence length="81" mass="9258">MLKTSVDITTIMKSVAVEVAESFDSASIIAEYETPEEVLNFSQEVFERTLDQFSNSFRTNFQAAYVTELVKQLNEQSVKFH</sequence>
<proteinExistence type="predicted"/>